<dbReference type="EMBL" id="MN740154">
    <property type="protein sequence ID" value="QHT90524.1"/>
    <property type="molecule type" value="Genomic_DNA"/>
</dbReference>
<keyword evidence="1" id="KW-0175">Coiled coil</keyword>
<reference evidence="2" key="1">
    <citation type="journal article" date="2020" name="Nature">
        <title>Giant virus diversity and host interactions through global metagenomics.</title>
        <authorList>
            <person name="Schulz F."/>
            <person name="Roux S."/>
            <person name="Paez-Espino D."/>
            <person name="Jungbluth S."/>
            <person name="Walsh D.A."/>
            <person name="Denef V.J."/>
            <person name="McMahon K.D."/>
            <person name="Konstantinidis K.T."/>
            <person name="Eloe-Fadrosh E.A."/>
            <person name="Kyrpides N.C."/>
            <person name="Woyke T."/>
        </authorList>
    </citation>
    <scope>NUCLEOTIDE SEQUENCE</scope>
    <source>
        <strain evidence="2">GVMAG-M-3300023184-68</strain>
    </source>
</reference>
<organism evidence="2">
    <name type="scientific">viral metagenome</name>
    <dbReference type="NCBI Taxonomy" id="1070528"/>
    <lineage>
        <taxon>unclassified sequences</taxon>
        <taxon>metagenomes</taxon>
        <taxon>organismal metagenomes</taxon>
    </lineage>
</organism>
<sequence length="101" mass="12252">MTMTSAEITLKEEQLDHIKNTIERMNKTQHIEILRIFKQNPHIKLNENRNGIYINLSYLSQESIDKLTQYIEYVDEQERNLEKMESQKEEYKSTFFLNTHE</sequence>
<name>A0A6C0IBY3_9ZZZZ</name>
<proteinExistence type="predicted"/>
<feature type="coiled-coil region" evidence="1">
    <location>
        <begin position="67"/>
        <end position="94"/>
    </location>
</feature>
<evidence type="ECO:0008006" key="3">
    <source>
        <dbReference type="Google" id="ProtNLM"/>
    </source>
</evidence>
<protein>
    <recommendedName>
        <fullName evidence="3">NET domain-containing protein</fullName>
    </recommendedName>
</protein>
<dbReference type="AlphaFoldDB" id="A0A6C0IBY3"/>
<evidence type="ECO:0000256" key="1">
    <source>
        <dbReference type="SAM" id="Coils"/>
    </source>
</evidence>
<accession>A0A6C0IBY3</accession>
<evidence type="ECO:0000313" key="2">
    <source>
        <dbReference type="EMBL" id="QHT90524.1"/>
    </source>
</evidence>